<reference evidence="1" key="2">
    <citation type="journal article" date="2020" name="mSystems">
        <title>Genome- and Community-Level Interaction Insights into Carbon Utilization and Element Cycling Functions of Hydrothermarchaeota in Hydrothermal Sediment.</title>
        <authorList>
            <person name="Zhou Z."/>
            <person name="Liu Y."/>
            <person name="Xu W."/>
            <person name="Pan J."/>
            <person name="Luo Z.H."/>
            <person name="Li M."/>
        </authorList>
    </citation>
    <scope>NUCLEOTIDE SEQUENCE [LARGE SCALE GENOMIC DNA]</scope>
    <source>
        <strain evidence="1">SpSt-1261</strain>
    </source>
</reference>
<name>A0A2J6NAS0_9CREN</name>
<accession>A0A2J6NAS0</accession>
<dbReference type="PANTHER" id="PTHR42206">
    <property type="entry name" value="METAL-DEPENDENT HYDROLASE-RELATED"/>
    <property type="match status" value="1"/>
</dbReference>
<dbReference type="InterPro" id="IPR032466">
    <property type="entry name" value="Metal_Hydrolase"/>
</dbReference>
<gene>
    <name evidence="2" type="ORF">C0188_02625</name>
    <name evidence="1" type="ORF">ENO39_04775</name>
</gene>
<protein>
    <recommendedName>
        <fullName evidence="4">Hydrolase TatD</fullName>
    </recommendedName>
</protein>
<organism evidence="2 3">
    <name type="scientific">Fervidicoccus fontis</name>
    <dbReference type="NCBI Taxonomy" id="683846"/>
    <lineage>
        <taxon>Archaea</taxon>
        <taxon>Thermoproteota</taxon>
        <taxon>Thermoprotei</taxon>
        <taxon>Fervidicoccales</taxon>
        <taxon>Fervidicoccaceae</taxon>
        <taxon>Fervidicoccus</taxon>
    </lineage>
</organism>
<reference evidence="2 3" key="1">
    <citation type="submission" date="2018-01" db="EMBL/GenBank/DDBJ databases">
        <title>Metagenomic assembled genomes from two thermal pools in the Uzon Caldera, Kamchatka, Russia.</title>
        <authorList>
            <person name="Wilkins L."/>
            <person name="Ettinger C."/>
        </authorList>
    </citation>
    <scope>NUCLEOTIDE SEQUENCE [LARGE SCALE GENOMIC DNA]</scope>
    <source>
        <strain evidence="2">ZAV-06</strain>
    </source>
</reference>
<dbReference type="RefSeq" id="WP_272985682.1">
    <property type="nucleotide sequence ID" value="NZ_DSFH01000059.1"/>
</dbReference>
<dbReference type="Proteomes" id="UP000886076">
    <property type="component" value="Unassembled WGS sequence"/>
</dbReference>
<dbReference type="InterPro" id="IPR001130">
    <property type="entry name" value="TatD-like"/>
</dbReference>
<dbReference type="GO" id="GO:0016788">
    <property type="term" value="F:hydrolase activity, acting on ester bonds"/>
    <property type="evidence" value="ECO:0007669"/>
    <property type="project" value="InterPro"/>
</dbReference>
<evidence type="ECO:0000313" key="1">
    <source>
        <dbReference type="EMBL" id="HEW64350.1"/>
    </source>
</evidence>
<dbReference type="SUPFAM" id="SSF51556">
    <property type="entry name" value="Metallo-dependent hydrolases"/>
    <property type="match status" value="1"/>
</dbReference>
<evidence type="ECO:0008006" key="4">
    <source>
        <dbReference type="Google" id="ProtNLM"/>
    </source>
</evidence>
<dbReference type="Gene3D" id="3.20.20.140">
    <property type="entry name" value="Metal-dependent hydrolases"/>
    <property type="match status" value="1"/>
</dbReference>
<dbReference type="PANTHER" id="PTHR42206:SF1">
    <property type="entry name" value="METAL-DEPENDENT HYDROLASE"/>
    <property type="match status" value="1"/>
</dbReference>
<dbReference type="EMBL" id="DSFH01000059">
    <property type="protein sequence ID" value="HEW64350.1"/>
    <property type="molecule type" value="Genomic_DNA"/>
</dbReference>
<dbReference type="Proteomes" id="UP000237153">
    <property type="component" value="Unassembled WGS sequence"/>
</dbReference>
<evidence type="ECO:0000313" key="2">
    <source>
        <dbReference type="EMBL" id="PMB75571.1"/>
    </source>
</evidence>
<dbReference type="Pfam" id="PF01026">
    <property type="entry name" value="TatD_DNase"/>
    <property type="match status" value="1"/>
</dbReference>
<proteinExistence type="predicted"/>
<sequence length="290" mass="33340">MNEEKLIFSDSHAHNNPIKGIGAKKIAEKFRENNGWFIAFLNNPAWDYSDSYIFDVDEYLKLVNLHMRDCKSATETGLKVKCFAGIHPAEIDKLAEYGLPTLKVRDFALKTIEKIFDMCKEGLLDGIGEIGRQHYKIRMDVAVITQEILESSFTFAKDYGCKIQLHLENIKGFTVENIASLAYKTGLKSDQFLIHHATSSIVEEAKNRRVWTTYPGIIEGLKSLFTTIRNPEYVLIESDYVDSKKERGRITYPWNLPDIQLSLLEKGDVSKYFLEKINIDNVESFFDVKY</sequence>
<comment type="caution">
    <text evidence="2">The sequence shown here is derived from an EMBL/GenBank/DDBJ whole genome shotgun (WGS) entry which is preliminary data.</text>
</comment>
<dbReference type="EMBL" id="PNIM01000011">
    <property type="protein sequence ID" value="PMB75571.1"/>
    <property type="molecule type" value="Genomic_DNA"/>
</dbReference>
<dbReference type="InterPro" id="IPR011589">
    <property type="entry name" value="UCP004961"/>
</dbReference>
<dbReference type="AlphaFoldDB" id="A0A2J6NAS0"/>
<evidence type="ECO:0000313" key="3">
    <source>
        <dbReference type="Proteomes" id="UP000237153"/>
    </source>
</evidence>